<dbReference type="InterPro" id="IPR019734">
    <property type="entry name" value="TPR_rpt"/>
</dbReference>
<evidence type="ECO:0000313" key="5">
    <source>
        <dbReference type="Proteomes" id="UP000251213"/>
    </source>
</evidence>
<dbReference type="EMBL" id="QJKK01000004">
    <property type="protein sequence ID" value="RAL24496.1"/>
    <property type="molecule type" value="Genomic_DNA"/>
</dbReference>
<evidence type="ECO:0000313" key="4">
    <source>
        <dbReference type="EMBL" id="RAL24496.1"/>
    </source>
</evidence>
<comment type="caution">
    <text evidence="4">The sequence shown here is derived from an EMBL/GenBank/DDBJ whole genome shotgun (WGS) entry which is preliminary data.</text>
</comment>
<evidence type="ECO:0000256" key="2">
    <source>
        <dbReference type="ARBA" id="ARBA00022803"/>
    </source>
</evidence>
<evidence type="ECO:0000256" key="3">
    <source>
        <dbReference type="PROSITE-ProRule" id="PRU00339"/>
    </source>
</evidence>
<dbReference type="RefSeq" id="WP_113658867.1">
    <property type="nucleotide sequence ID" value="NZ_KZ845666.1"/>
</dbReference>
<feature type="repeat" description="TPR" evidence="3">
    <location>
        <begin position="22"/>
        <end position="55"/>
    </location>
</feature>
<proteinExistence type="predicted"/>
<dbReference type="AlphaFoldDB" id="A0A364K572"/>
<protein>
    <submittedName>
        <fullName evidence="4">DDE transposase family protein</fullName>
    </submittedName>
</protein>
<reference evidence="4 5" key="2">
    <citation type="submission" date="2018-06" db="EMBL/GenBank/DDBJ databases">
        <authorList>
            <person name="Zhirakovskaya E."/>
        </authorList>
    </citation>
    <scope>NUCLEOTIDE SEQUENCE [LARGE SCALE GENOMIC DNA]</scope>
    <source>
        <strain evidence="4 5">FBKL4.011</strain>
    </source>
</reference>
<keyword evidence="1" id="KW-0677">Repeat</keyword>
<name>A0A364K572_9BACL</name>
<accession>A0A364K572</accession>
<dbReference type="InterPro" id="IPR051012">
    <property type="entry name" value="CellSynth/LPSAsmb/PSIAsmb"/>
</dbReference>
<dbReference type="Pfam" id="PF14559">
    <property type="entry name" value="TPR_19"/>
    <property type="match status" value="1"/>
</dbReference>
<dbReference type="PROSITE" id="PS50005">
    <property type="entry name" value="TPR"/>
    <property type="match status" value="2"/>
</dbReference>
<keyword evidence="5" id="KW-1185">Reference proteome</keyword>
<sequence>MKKSQIGLDSKEKKVIRLRFDAGFYFELAVRSLNRHQYEKALKYFRLAVEKEPENPVNHCNLAGILSELGRYEESNEVLKGILDEVDPSLHECFFYMANNAGNMDNLELAENYLLEYLGRDPYGEFAEEAEDMLYMLSLELGRPPKEPIPAKLPPHVEKHEEAYQYLESGDFPPAIELLKEIIELEPDYLPAYNNLAQAYYYTGKIEESLDLIDQVLKRDPTNLHALCNFAVISDSMGKATLSQRIIQTLKNLVPMHKEHAYKLGLTMGTLGEHEVAYKLFSLLVKVEVLPEPDLYHYAAVSAWNTGRLLQARRYWKKALVIDQQSGVPRFYLKQLDQYLTHPDRSCPVISYDYQIPKEEIMLSKSAQDLHSDPEFISFLYTVMDEGEDEEKIEALQALAAINPDDLEKRLREFLLQTIGSIQVKRLALEILQEMKAAPPFTMNYEGYKLQLERPNAQVDFSVWKKKWDQVLECCLSHMEETSDKLKQDVMALWREQLNQGIPPIRKKEGWAAAIEYAVAKHHQESITKTALAHKYKISSSTLTRYIRQLEPVVTKLFYS</sequence>
<organism evidence="4 5">
    <name type="scientific">Thermoflavimicrobium daqui</name>
    <dbReference type="NCBI Taxonomy" id="2137476"/>
    <lineage>
        <taxon>Bacteria</taxon>
        <taxon>Bacillati</taxon>
        <taxon>Bacillota</taxon>
        <taxon>Bacilli</taxon>
        <taxon>Bacillales</taxon>
        <taxon>Thermoactinomycetaceae</taxon>
        <taxon>Thermoflavimicrobium</taxon>
    </lineage>
</organism>
<keyword evidence="2 3" id="KW-0802">TPR repeat</keyword>
<gene>
    <name evidence="4" type="ORF">DL897_09290</name>
</gene>
<dbReference type="OrthoDB" id="600613at2"/>
<dbReference type="InterPro" id="IPR011990">
    <property type="entry name" value="TPR-like_helical_dom_sf"/>
</dbReference>
<feature type="repeat" description="TPR" evidence="3">
    <location>
        <begin position="190"/>
        <end position="223"/>
    </location>
</feature>
<dbReference type="PANTHER" id="PTHR45586">
    <property type="entry name" value="TPR REPEAT-CONTAINING PROTEIN PA4667"/>
    <property type="match status" value="1"/>
</dbReference>
<dbReference type="PANTHER" id="PTHR45586:SF1">
    <property type="entry name" value="LIPOPOLYSACCHARIDE ASSEMBLY PROTEIN B"/>
    <property type="match status" value="1"/>
</dbReference>
<dbReference type="Gene3D" id="1.25.40.10">
    <property type="entry name" value="Tetratricopeptide repeat domain"/>
    <property type="match status" value="2"/>
</dbReference>
<dbReference type="Proteomes" id="UP000251213">
    <property type="component" value="Unassembled WGS sequence"/>
</dbReference>
<reference evidence="4 5" key="1">
    <citation type="submission" date="2018-06" db="EMBL/GenBank/DDBJ databases">
        <title>Thermoflavimicrobium daqus sp. nov., a thermophilic microbe isolated from Moutai-flavour Daqu.</title>
        <authorList>
            <person name="Wang X."/>
            <person name="Zhou H."/>
        </authorList>
    </citation>
    <scope>NUCLEOTIDE SEQUENCE [LARGE SCALE GENOMIC DNA]</scope>
    <source>
        <strain evidence="4 5">FBKL4.011</strain>
    </source>
</reference>
<dbReference type="SMART" id="SM00028">
    <property type="entry name" value="TPR"/>
    <property type="match status" value="4"/>
</dbReference>
<dbReference type="SUPFAM" id="SSF48452">
    <property type="entry name" value="TPR-like"/>
    <property type="match status" value="1"/>
</dbReference>
<evidence type="ECO:0000256" key="1">
    <source>
        <dbReference type="ARBA" id="ARBA00022737"/>
    </source>
</evidence>